<evidence type="ECO:0000256" key="1">
    <source>
        <dbReference type="ARBA" id="ARBA00001614"/>
    </source>
</evidence>
<dbReference type="InterPro" id="IPR047215">
    <property type="entry name" value="Galactose_mutarotase-like"/>
</dbReference>
<proteinExistence type="inferred from homology"/>
<evidence type="ECO:0000256" key="6">
    <source>
        <dbReference type="ARBA" id="ARBA00013185"/>
    </source>
</evidence>
<dbReference type="GO" id="GO:0033499">
    <property type="term" value="P:galactose catabolic process via UDP-galactose, Leloir pathway"/>
    <property type="evidence" value="ECO:0007669"/>
    <property type="project" value="TreeGrafter"/>
</dbReference>
<keyword evidence="8" id="KW-0963">Cytoplasm</keyword>
<comment type="subcellular location">
    <subcellularLocation>
        <location evidence="2">Cytoplasm</location>
    </subcellularLocation>
</comment>
<keyword evidence="10 12" id="KW-0413">Isomerase</keyword>
<dbReference type="RefSeq" id="WP_181602669.1">
    <property type="nucleotide sequence ID" value="NZ_CP059378.1"/>
</dbReference>
<dbReference type="GO" id="GO:0006006">
    <property type="term" value="P:glucose metabolic process"/>
    <property type="evidence" value="ECO:0007669"/>
    <property type="project" value="TreeGrafter"/>
</dbReference>
<dbReference type="PIRSF" id="PIRSF005096">
    <property type="entry name" value="GALM"/>
    <property type="match status" value="1"/>
</dbReference>
<dbReference type="InterPro" id="IPR008183">
    <property type="entry name" value="Aldose_1/G6P_1-epimerase"/>
</dbReference>
<evidence type="ECO:0000256" key="13">
    <source>
        <dbReference type="PIRSR" id="PIRSR005096-1"/>
    </source>
</evidence>
<protein>
    <recommendedName>
        <fullName evidence="7 12">Aldose 1-epimerase</fullName>
        <ecNumber evidence="6 12">5.1.3.3</ecNumber>
    </recommendedName>
</protein>
<dbReference type="KEGG" id="cint:HZF06_04870"/>
<dbReference type="NCBIfam" id="NF008277">
    <property type="entry name" value="PRK11055.1"/>
    <property type="match status" value="1"/>
</dbReference>
<dbReference type="GO" id="GO:0030246">
    <property type="term" value="F:carbohydrate binding"/>
    <property type="evidence" value="ECO:0007669"/>
    <property type="project" value="InterPro"/>
</dbReference>
<feature type="active site" description="Proton acceptor" evidence="13">
    <location>
        <position position="316"/>
    </location>
</feature>
<feature type="binding site" evidence="15">
    <location>
        <begin position="179"/>
        <end position="181"/>
    </location>
    <ligand>
        <name>beta-D-galactose</name>
        <dbReference type="ChEBI" id="CHEBI:27667"/>
    </ligand>
</feature>
<gene>
    <name evidence="16" type="ORF">HZF06_04870</name>
</gene>
<evidence type="ECO:0000256" key="15">
    <source>
        <dbReference type="PIRSR" id="PIRSR005096-3"/>
    </source>
</evidence>
<dbReference type="InterPro" id="IPR015443">
    <property type="entry name" value="Aldose_1-epimerase"/>
</dbReference>
<evidence type="ECO:0000256" key="5">
    <source>
        <dbReference type="ARBA" id="ARBA00011245"/>
    </source>
</evidence>
<evidence type="ECO:0000256" key="3">
    <source>
        <dbReference type="ARBA" id="ARBA00005028"/>
    </source>
</evidence>
<feature type="binding site" evidence="14">
    <location>
        <position position="251"/>
    </location>
    <ligand>
        <name>beta-D-galactose</name>
        <dbReference type="ChEBI" id="CHEBI:27667"/>
    </ligand>
</feature>
<accession>A0A7D6VS58</accession>
<evidence type="ECO:0000256" key="10">
    <source>
        <dbReference type="ARBA" id="ARBA00023235"/>
    </source>
</evidence>
<evidence type="ECO:0000313" key="17">
    <source>
        <dbReference type="Proteomes" id="UP000512286"/>
    </source>
</evidence>
<dbReference type="PROSITE" id="PS00545">
    <property type="entry name" value="ALDOSE_1_EPIMERASE"/>
    <property type="match status" value="1"/>
</dbReference>
<organism evidence="16 17">
    <name type="scientific">Clostridium intestinale</name>
    <dbReference type="NCBI Taxonomy" id="36845"/>
    <lineage>
        <taxon>Bacteria</taxon>
        <taxon>Bacillati</taxon>
        <taxon>Bacillota</taxon>
        <taxon>Clostridia</taxon>
        <taxon>Eubacteriales</taxon>
        <taxon>Clostridiaceae</taxon>
        <taxon>Clostridium</taxon>
    </lineage>
</organism>
<dbReference type="InterPro" id="IPR011013">
    <property type="entry name" value="Gal_mutarotase_sf_dom"/>
</dbReference>
<dbReference type="InterPro" id="IPR018052">
    <property type="entry name" value="Ald1_epimerase_CS"/>
</dbReference>
<evidence type="ECO:0000256" key="11">
    <source>
        <dbReference type="ARBA" id="ARBA00023277"/>
    </source>
</evidence>
<dbReference type="CDD" id="cd09019">
    <property type="entry name" value="galactose_mutarotase_like"/>
    <property type="match status" value="1"/>
</dbReference>
<evidence type="ECO:0000256" key="8">
    <source>
        <dbReference type="ARBA" id="ARBA00022490"/>
    </source>
</evidence>
<evidence type="ECO:0000256" key="2">
    <source>
        <dbReference type="ARBA" id="ARBA00004496"/>
    </source>
</evidence>
<dbReference type="Proteomes" id="UP000512286">
    <property type="component" value="Chromosome"/>
</dbReference>
<reference evidence="16 17" key="1">
    <citation type="submission" date="2020-07" db="EMBL/GenBank/DDBJ databases">
        <title>Electron transfer.</title>
        <authorList>
            <person name="Huang L."/>
            <person name="Liu X."/>
            <person name="Zhou S."/>
        </authorList>
    </citation>
    <scope>NUCLEOTIDE SEQUENCE [LARGE SCALE GENOMIC DNA]</scope>
    <source>
        <strain evidence="16 17">Lx1</strain>
    </source>
</reference>
<feature type="active site" description="Proton donor" evidence="13">
    <location>
        <position position="179"/>
    </location>
</feature>
<comment type="catalytic activity">
    <reaction evidence="1 12">
        <text>alpha-D-glucose = beta-D-glucose</text>
        <dbReference type="Rhea" id="RHEA:10264"/>
        <dbReference type="ChEBI" id="CHEBI:15903"/>
        <dbReference type="ChEBI" id="CHEBI:17925"/>
        <dbReference type="EC" id="5.1.3.3"/>
    </reaction>
</comment>
<name>A0A7D6VS58_9CLOT</name>
<dbReference type="FunFam" id="2.70.98.10:FF:000003">
    <property type="entry name" value="Aldose 1-epimerase"/>
    <property type="match status" value="1"/>
</dbReference>
<keyword evidence="9" id="KW-0597">Phosphoprotein</keyword>
<dbReference type="EC" id="5.1.3.3" evidence="6 12"/>
<dbReference type="AlphaFoldDB" id="A0A7D6VS58"/>
<keyword evidence="11 12" id="KW-0119">Carbohydrate metabolism</keyword>
<sequence>MGIRRELFGKLMNEVEVYIFTLTNSKGMEVKITNLGGAIVSLKVPDSKGKLDDVVLGYDTPQKYLEKGPYLGAIIGRCANRIEEGIFEINNIEYKLQKNSRHHLHGGNRGFDKVLWEAELVNLGDSQALKLSYLSKDGEEGYPGNLEVNVIYSVSEDNELRIDYRAVTDKDTVVNLTNHSYFNLSGHSSGSVLEHKVMINASSFTPSNNESIPTGEILKVDGTPMDLRKLTTVKDKIFSDYEQLNFANGFDHNWVLDVSTEEPKKAGAVVDEKSGRVMEVYTTKPGVQFYTGNFLAGGPTGKDGVTYENRYGLCLETQFFPNAVRCTSFPSPILKVGEEYKDTTIYKFSVI</sequence>
<dbReference type="PANTHER" id="PTHR10091">
    <property type="entry name" value="ALDOSE-1-EPIMERASE"/>
    <property type="match status" value="1"/>
</dbReference>
<dbReference type="InterPro" id="IPR014718">
    <property type="entry name" value="GH-type_carb-bd"/>
</dbReference>
<dbReference type="EMBL" id="CP059378">
    <property type="protein sequence ID" value="QLY80926.1"/>
    <property type="molecule type" value="Genomic_DNA"/>
</dbReference>
<feature type="binding site" evidence="15">
    <location>
        <begin position="80"/>
        <end position="81"/>
    </location>
    <ligand>
        <name>beta-D-galactose</name>
        <dbReference type="ChEBI" id="CHEBI:27667"/>
    </ligand>
</feature>
<dbReference type="Gene3D" id="2.70.98.10">
    <property type="match status" value="1"/>
</dbReference>
<comment type="similarity">
    <text evidence="4 12">Belongs to the aldose epimerase family.</text>
</comment>
<evidence type="ECO:0000256" key="9">
    <source>
        <dbReference type="ARBA" id="ARBA00022553"/>
    </source>
</evidence>
<dbReference type="PANTHER" id="PTHR10091:SF0">
    <property type="entry name" value="GALACTOSE MUTAROTASE"/>
    <property type="match status" value="1"/>
</dbReference>
<evidence type="ECO:0000313" key="16">
    <source>
        <dbReference type="EMBL" id="QLY80926.1"/>
    </source>
</evidence>
<evidence type="ECO:0000256" key="12">
    <source>
        <dbReference type="PIRNR" id="PIRNR005096"/>
    </source>
</evidence>
<comment type="pathway">
    <text evidence="3 12">Carbohydrate metabolism; hexose metabolism.</text>
</comment>
<dbReference type="Pfam" id="PF01263">
    <property type="entry name" value="Aldose_epim"/>
    <property type="match status" value="1"/>
</dbReference>
<evidence type="ECO:0000256" key="14">
    <source>
        <dbReference type="PIRSR" id="PIRSR005096-2"/>
    </source>
</evidence>
<dbReference type="SUPFAM" id="SSF74650">
    <property type="entry name" value="Galactose mutarotase-like"/>
    <property type="match status" value="1"/>
</dbReference>
<dbReference type="UniPathway" id="UPA00242"/>
<evidence type="ECO:0000256" key="4">
    <source>
        <dbReference type="ARBA" id="ARBA00006206"/>
    </source>
</evidence>
<dbReference type="GO" id="GO:0005737">
    <property type="term" value="C:cytoplasm"/>
    <property type="evidence" value="ECO:0007669"/>
    <property type="project" value="UniProtKB-SubCell"/>
</dbReference>
<comment type="subunit">
    <text evidence="5">Monomer.</text>
</comment>
<dbReference type="GO" id="GO:0004034">
    <property type="term" value="F:aldose 1-epimerase activity"/>
    <property type="evidence" value="ECO:0007669"/>
    <property type="project" value="UniProtKB-EC"/>
</dbReference>
<evidence type="ECO:0000256" key="7">
    <source>
        <dbReference type="ARBA" id="ARBA00014165"/>
    </source>
</evidence>